<dbReference type="GO" id="GO:0043565">
    <property type="term" value="F:sequence-specific DNA binding"/>
    <property type="evidence" value="ECO:0007669"/>
    <property type="project" value="InterPro"/>
</dbReference>
<protein>
    <submittedName>
        <fullName evidence="4">Transcriptional regulator</fullName>
    </submittedName>
</protein>
<evidence type="ECO:0000256" key="1">
    <source>
        <dbReference type="ARBA" id="ARBA00023015"/>
    </source>
</evidence>
<dbReference type="InterPro" id="IPR002818">
    <property type="entry name" value="DJ-1/PfpI"/>
</dbReference>
<organism evidence="4 5">
    <name type="scientific">Wenjunlia tyrosinilytica</name>
    <dbReference type="NCBI Taxonomy" id="1544741"/>
    <lineage>
        <taxon>Bacteria</taxon>
        <taxon>Bacillati</taxon>
        <taxon>Actinomycetota</taxon>
        <taxon>Actinomycetes</taxon>
        <taxon>Kitasatosporales</taxon>
        <taxon>Streptomycetaceae</taxon>
        <taxon>Wenjunlia</taxon>
    </lineage>
</organism>
<dbReference type="CDD" id="cd03137">
    <property type="entry name" value="GATase1_AraC_1"/>
    <property type="match status" value="1"/>
</dbReference>
<reference evidence="4" key="1">
    <citation type="journal article" date="2014" name="Int. J. Syst. Evol. Microbiol.">
        <title>Complete genome sequence of Corynebacterium casei LMG S-19264T (=DSM 44701T), isolated from a smear-ripened cheese.</title>
        <authorList>
            <consortium name="US DOE Joint Genome Institute (JGI-PGF)"/>
            <person name="Walter F."/>
            <person name="Albersmeier A."/>
            <person name="Kalinowski J."/>
            <person name="Ruckert C."/>
        </authorList>
    </citation>
    <scope>NUCLEOTIDE SEQUENCE</scope>
    <source>
        <strain evidence="4">CGMCC 4.7201</strain>
    </source>
</reference>
<reference evidence="4" key="2">
    <citation type="submission" date="2020-09" db="EMBL/GenBank/DDBJ databases">
        <authorList>
            <person name="Sun Q."/>
            <person name="Zhou Y."/>
        </authorList>
    </citation>
    <scope>NUCLEOTIDE SEQUENCE</scope>
    <source>
        <strain evidence="4">CGMCC 4.7201</strain>
    </source>
</reference>
<proteinExistence type="predicted"/>
<keyword evidence="2" id="KW-0804">Transcription</keyword>
<dbReference type="SMART" id="SM00342">
    <property type="entry name" value="HTH_ARAC"/>
    <property type="match status" value="1"/>
</dbReference>
<dbReference type="PROSITE" id="PS01124">
    <property type="entry name" value="HTH_ARAC_FAMILY_2"/>
    <property type="match status" value="1"/>
</dbReference>
<dbReference type="Gene3D" id="3.40.50.880">
    <property type="match status" value="1"/>
</dbReference>
<sequence>MNTRTVLAVLQDPVMALNVTGPLEVFAAAGPEAYRITTASLDGRAVRTAYGVNLRLLPDADLNDCESPHTLVVPGGPVDNPPNPRLTARLSELADGAERVVGICTGSFLLGAAGLLGGRQATTHWAFCDLLADRFPDTFVEPEPLYVRDGRVATSAGVTAGIDLSIALVEEDLGAEAALAVARELVVSRHRSGDQGQFDAHERGRRAQRDPLRQVQQWIADNPSDDLSVDNLARRAMLSPRQFARVFQDEVGMTPGRYVDRVRLDAARRRLEGSVDGLDEVARDTGYGSAEAMRRAFMRQLSIPPGEYRKRFRSTAAPGPAL</sequence>
<accession>A0A917ZWW4</accession>
<dbReference type="InterPro" id="IPR009057">
    <property type="entry name" value="Homeodomain-like_sf"/>
</dbReference>
<dbReference type="AlphaFoldDB" id="A0A917ZWW4"/>
<name>A0A917ZWW4_9ACTN</name>
<dbReference type="InterPro" id="IPR029062">
    <property type="entry name" value="Class_I_gatase-like"/>
</dbReference>
<dbReference type="Pfam" id="PF01965">
    <property type="entry name" value="DJ-1_PfpI"/>
    <property type="match status" value="1"/>
</dbReference>
<feature type="domain" description="HTH araC/xylS-type" evidence="3">
    <location>
        <begin position="213"/>
        <end position="311"/>
    </location>
</feature>
<dbReference type="PANTHER" id="PTHR43130:SF3">
    <property type="entry name" value="HTH-TYPE TRANSCRIPTIONAL REGULATOR RV1931C"/>
    <property type="match status" value="1"/>
</dbReference>
<dbReference type="RefSeq" id="WP_189134023.1">
    <property type="nucleotide sequence ID" value="NZ_BMMS01000023.1"/>
</dbReference>
<dbReference type="InterPro" id="IPR018060">
    <property type="entry name" value="HTH_AraC"/>
</dbReference>
<dbReference type="SUPFAM" id="SSF52317">
    <property type="entry name" value="Class I glutamine amidotransferase-like"/>
    <property type="match status" value="1"/>
</dbReference>
<evidence type="ECO:0000256" key="2">
    <source>
        <dbReference type="ARBA" id="ARBA00023163"/>
    </source>
</evidence>
<dbReference type="PANTHER" id="PTHR43130">
    <property type="entry name" value="ARAC-FAMILY TRANSCRIPTIONAL REGULATOR"/>
    <property type="match status" value="1"/>
</dbReference>
<dbReference type="SUPFAM" id="SSF46689">
    <property type="entry name" value="Homeodomain-like"/>
    <property type="match status" value="2"/>
</dbReference>
<gene>
    <name evidence="4" type="ORF">GCM10012280_49850</name>
</gene>
<keyword evidence="5" id="KW-1185">Reference proteome</keyword>
<dbReference type="Proteomes" id="UP000641932">
    <property type="component" value="Unassembled WGS sequence"/>
</dbReference>
<dbReference type="GO" id="GO:0003700">
    <property type="term" value="F:DNA-binding transcription factor activity"/>
    <property type="evidence" value="ECO:0007669"/>
    <property type="project" value="InterPro"/>
</dbReference>
<keyword evidence="1" id="KW-0805">Transcription regulation</keyword>
<dbReference type="Gene3D" id="1.10.10.60">
    <property type="entry name" value="Homeodomain-like"/>
    <property type="match status" value="1"/>
</dbReference>
<comment type="caution">
    <text evidence="4">The sequence shown here is derived from an EMBL/GenBank/DDBJ whole genome shotgun (WGS) entry which is preliminary data.</text>
</comment>
<dbReference type="Pfam" id="PF12833">
    <property type="entry name" value="HTH_18"/>
    <property type="match status" value="1"/>
</dbReference>
<evidence type="ECO:0000313" key="4">
    <source>
        <dbReference type="EMBL" id="GGO94589.1"/>
    </source>
</evidence>
<dbReference type="EMBL" id="BMMS01000023">
    <property type="protein sequence ID" value="GGO94589.1"/>
    <property type="molecule type" value="Genomic_DNA"/>
</dbReference>
<evidence type="ECO:0000259" key="3">
    <source>
        <dbReference type="PROSITE" id="PS01124"/>
    </source>
</evidence>
<evidence type="ECO:0000313" key="5">
    <source>
        <dbReference type="Proteomes" id="UP000641932"/>
    </source>
</evidence>
<dbReference type="InterPro" id="IPR052158">
    <property type="entry name" value="INH-QAR"/>
</dbReference>